<name>A0A0A7FWV4_9CLOT</name>
<proteinExistence type="predicted"/>
<dbReference type="HOGENOM" id="CLU_376728_0_0_9"/>
<dbReference type="PANTHER" id="PTHR34408:SF1">
    <property type="entry name" value="GLYCOSYL HYDROLASE FAMILY 19 DOMAIN-CONTAINING PROTEIN HI_1415"/>
    <property type="match status" value="1"/>
</dbReference>
<dbReference type="InterPro" id="IPR052354">
    <property type="entry name" value="Cell_Wall_Dynamics_Protein"/>
</dbReference>
<keyword evidence="2" id="KW-0732">Signal</keyword>
<dbReference type="Pfam" id="PF08239">
    <property type="entry name" value="SH3_3"/>
    <property type="match status" value="5"/>
</dbReference>
<feature type="domain" description="SH3b" evidence="3">
    <location>
        <begin position="269"/>
        <end position="332"/>
    </location>
</feature>
<gene>
    <name evidence="4" type="ORF">U729_718</name>
</gene>
<dbReference type="eggNOG" id="COG3087">
    <property type="taxonomic scope" value="Bacteria"/>
</dbReference>
<dbReference type="SMART" id="SM00287">
    <property type="entry name" value="SH3b"/>
    <property type="match status" value="5"/>
</dbReference>
<feature type="region of interest" description="Disordered" evidence="1">
    <location>
        <begin position="339"/>
        <end position="402"/>
    </location>
</feature>
<feature type="domain" description="SH3b" evidence="3">
    <location>
        <begin position="601"/>
        <end position="664"/>
    </location>
</feature>
<feature type="domain" description="SH3b" evidence="3">
    <location>
        <begin position="416"/>
        <end position="479"/>
    </location>
</feature>
<organism evidence="4 5">
    <name type="scientific">Clostridium baratii str. Sullivan</name>
    <dbReference type="NCBI Taxonomy" id="1415775"/>
    <lineage>
        <taxon>Bacteria</taxon>
        <taxon>Bacillati</taxon>
        <taxon>Bacillota</taxon>
        <taxon>Clostridia</taxon>
        <taxon>Eubacteriales</taxon>
        <taxon>Clostridiaceae</taxon>
        <taxon>Clostridium</taxon>
    </lineage>
</organism>
<feature type="compositionally biased region" description="Low complexity" evidence="1">
    <location>
        <begin position="575"/>
        <end position="594"/>
    </location>
</feature>
<dbReference type="PANTHER" id="PTHR34408">
    <property type="entry name" value="FAMILY PROTEIN, PUTATIVE-RELATED"/>
    <property type="match status" value="1"/>
</dbReference>
<evidence type="ECO:0000256" key="1">
    <source>
        <dbReference type="SAM" id="MobiDB-lite"/>
    </source>
</evidence>
<evidence type="ECO:0000256" key="2">
    <source>
        <dbReference type="SAM" id="SignalP"/>
    </source>
</evidence>
<keyword evidence="5" id="KW-1185">Reference proteome</keyword>
<feature type="region of interest" description="Disordered" evidence="1">
    <location>
        <begin position="28"/>
        <end position="108"/>
    </location>
</feature>
<dbReference type="STRING" id="1561.NPD11_2288"/>
<feature type="signal peptide" evidence="2">
    <location>
        <begin position="1"/>
        <end position="30"/>
    </location>
</feature>
<accession>A0A0A7FWV4</accession>
<dbReference type="eggNOG" id="COG5492">
    <property type="taxonomic scope" value="Bacteria"/>
</dbReference>
<dbReference type="eggNOG" id="COG3103">
    <property type="taxonomic scope" value="Bacteria"/>
</dbReference>
<dbReference type="InterPro" id="IPR003646">
    <property type="entry name" value="SH3-like_bac-type"/>
</dbReference>
<protein>
    <submittedName>
        <fullName evidence="4">Bacterial SH3 domain protein</fullName>
    </submittedName>
</protein>
<dbReference type="Proteomes" id="UP000030635">
    <property type="component" value="Chromosome"/>
</dbReference>
<dbReference type="RefSeq" id="WP_052139414.1">
    <property type="nucleotide sequence ID" value="NZ_CP006905.1"/>
</dbReference>
<feature type="region of interest" description="Disordered" evidence="1">
    <location>
        <begin position="575"/>
        <end position="600"/>
    </location>
</feature>
<feature type="compositionally biased region" description="Polar residues" evidence="1">
    <location>
        <begin position="28"/>
        <end position="48"/>
    </location>
</feature>
<feature type="chain" id="PRO_5002039701" evidence="2">
    <location>
        <begin position="31"/>
        <end position="736"/>
    </location>
</feature>
<dbReference type="OrthoDB" id="1938239at2"/>
<feature type="region of interest" description="Disordered" evidence="1">
    <location>
        <begin position="488"/>
        <end position="510"/>
    </location>
</feature>
<evidence type="ECO:0000259" key="3">
    <source>
        <dbReference type="PROSITE" id="PS51781"/>
    </source>
</evidence>
<sequence length="736" mass="81983">MKSKKIAAVLIASGVICGSILLSPTTSTFADTRNNSKDTNYTQDINSKNQDKDTKKEVVTEEKDSSTKAKESVKKDVQDVTETKKDVQEDTSKAKDEPKKETVKEVKETKFHSKLQENLYNYMMDPKHQESVHLKAIELHNGDTSNNCVFFTSEALRRVSVDIPKNIAYTTNLEKELVKRNWGKVKDLSKLEAGDICFAGEAHVYIFMGWANEEKTVAYVVDNQKARFGSTYHERGLYDGQGITPTTHFYEYLGQDVPKEVVKEKNKVIKTGVVKVNTALNVRSAASTNSEVIGTLSNNTKVDITGVDGDFYRINYMDESGYVYSGYIKNVAVVKDETKPVQKEDKTQKQDIKKDDNQNKEKDKVKPETKPVDNKDKKPAVKPETKPAVKPEVKPETKPATKPVVKPEVKPVVIKTKVGTINVHTYLNVRSGASTRTSVIGSLGRNSKVTITGEQGNFFKINYNGRTGYVSKDYVKVSYDTKTIYQNVTPKKPKTNNKANNTNKPVNNNSKKIGVINVHTYLNVRSGASTRTNVIGSLGRNANVTITGEQGNFYRIDYKGRSGYVSKDYVSVKNVSNNNKVNNNSNKTNTQKSTPASNNTKRTGIVRVHDSLNVRSDASVRNSVIGSLGRNAKVTITEEKGNFYRIDYKGRTGYVSKDYVSVTNGSNKSVNTSKNEGRINANSGLRMRSDKNTHSRTIMVIPHNAVVKIVKEANGWYRVNYAGHTGWVSGDYVSRV</sequence>
<dbReference type="PROSITE" id="PS51781">
    <property type="entry name" value="SH3B"/>
    <property type="match status" value="5"/>
</dbReference>
<reference evidence="4 5" key="1">
    <citation type="journal article" date="2015" name="Infect. Genet. Evol.">
        <title>Genomic sequences of six botulinum neurotoxin-producing strains representing three clostridial species illustrate the mobility and diversity of botulinum neurotoxin genes.</title>
        <authorList>
            <person name="Smith T.J."/>
            <person name="Hill K.K."/>
            <person name="Xie G."/>
            <person name="Foley B.T."/>
            <person name="Williamson C.H."/>
            <person name="Foster J.T."/>
            <person name="Johnson S.L."/>
            <person name="Chertkov O."/>
            <person name="Teshima H."/>
            <person name="Gibbons H.S."/>
            <person name="Johnsky L.A."/>
            <person name="Karavis M.A."/>
            <person name="Smith L.A."/>
        </authorList>
    </citation>
    <scope>NUCLEOTIDE SEQUENCE [LARGE SCALE GENOMIC DNA]</scope>
    <source>
        <strain evidence="4">Sullivan</strain>
    </source>
</reference>
<evidence type="ECO:0000313" key="5">
    <source>
        <dbReference type="Proteomes" id="UP000030635"/>
    </source>
</evidence>
<dbReference type="EMBL" id="CP006905">
    <property type="protein sequence ID" value="AIY84124.1"/>
    <property type="molecule type" value="Genomic_DNA"/>
</dbReference>
<dbReference type="Gene3D" id="2.30.30.40">
    <property type="entry name" value="SH3 Domains"/>
    <property type="match status" value="5"/>
</dbReference>
<evidence type="ECO:0000313" key="4">
    <source>
        <dbReference type="EMBL" id="AIY84124.1"/>
    </source>
</evidence>
<feature type="compositionally biased region" description="Low complexity" evidence="1">
    <location>
        <begin position="496"/>
        <end position="510"/>
    </location>
</feature>
<dbReference type="AlphaFoldDB" id="A0A0A7FWV4"/>
<dbReference type="KEGG" id="cbv:U729_718"/>
<feature type="domain" description="SH3b" evidence="3">
    <location>
        <begin position="674"/>
        <end position="736"/>
    </location>
</feature>
<feature type="domain" description="SH3b" evidence="3">
    <location>
        <begin position="511"/>
        <end position="574"/>
    </location>
</feature>
<feature type="compositionally biased region" description="Basic and acidic residues" evidence="1">
    <location>
        <begin position="49"/>
        <end position="108"/>
    </location>
</feature>